<keyword evidence="1" id="KW-0472">Membrane</keyword>
<dbReference type="EMBL" id="JAUOPU010000002">
    <property type="protein sequence ID" value="MDO6541604.1"/>
    <property type="molecule type" value="Genomic_DNA"/>
</dbReference>
<keyword evidence="1" id="KW-1133">Transmembrane helix</keyword>
<dbReference type="Proteomes" id="UP001170624">
    <property type="component" value="Unassembled WGS sequence"/>
</dbReference>
<evidence type="ECO:0000256" key="1">
    <source>
        <dbReference type="SAM" id="Phobius"/>
    </source>
</evidence>
<accession>A0AAW7Y2E8</accession>
<feature type="transmembrane region" description="Helical" evidence="1">
    <location>
        <begin position="35"/>
        <end position="51"/>
    </location>
</feature>
<proteinExistence type="predicted"/>
<reference evidence="2" key="1">
    <citation type="submission" date="2023-07" db="EMBL/GenBank/DDBJ databases">
        <title>Genome content predicts the carbon catabolic preferences of heterotrophic bacteria.</title>
        <authorList>
            <person name="Gralka M."/>
        </authorList>
    </citation>
    <scope>NUCLEOTIDE SEQUENCE</scope>
    <source>
        <strain evidence="2">G2M05</strain>
    </source>
</reference>
<comment type="caution">
    <text evidence="2">The sequence shown here is derived from an EMBL/GenBank/DDBJ whole genome shotgun (WGS) entry which is preliminary data.</text>
</comment>
<keyword evidence="1" id="KW-0812">Transmembrane</keyword>
<gene>
    <name evidence="2" type="ORF">Q4568_03620</name>
</gene>
<organism evidence="2 3">
    <name type="scientific">Photobacterium sanguinicancri</name>
    <dbReference type="NCBI Taxonomy" id="875932"/>
    <lineage>
        <taxon>Bacteria</taxon>
        <taxon>Pseudomonadati</taxon>
        <taxon>Pseudomonadota</taxon>
        <taxon>Gammaproteobacteria</taxon>
        <taxon>Vibrionales</taxon>
        <taxon>Vibrionaceae</taxon>
        <taxon>Photobacterium</taxon>
    </lineage>
</organism>
<protein>
    <submittedName>
        <fullName evidence="2">Uncharacterized protein</fullName>
    </submittedName>
</protein>
<evidence type="ECO:0000313" key="2">
    <source>
        <dbReference type="EMBL" id="MDO6541604.1"/>
    </source>
</evidence>
<evidence type="ECO:0000313" key="3">
    <source>
        <dbReference type="Proteomes" id="UP001170624"/>
    </source>
</evidence>
<name>A0AAW7Y2E8_9GAMM</name>
<dbReference type="RefSeq" id="WP_303498370.1">
    <property type="nucleotide sequence ID" value="NZ_JAUOPU010000002.1"/>
</dbReference>
<dbReference type="AlphaFoldDB" id="A0AAW7Y2E8"/>
<sequence>MMNPLSYTLHTLNAQQLLVEPEIRPTTAHKSHNRMGLYLVIFVVGVVLGLLY</sequence>